<evidence type="ECO:0000313" key="1">
    <source>
        <dbReference type="EMBL" id="GAA3731325.1"/>
    </source>
</evidence>
<sequence length="175" mass="20003">MKLIENFYCIQSVNFADDTEGISSIKTELVRPSIKLLDVEYSEKKTSTKNLVAKSCGASDEDFTLDELLFLSKTYGFEIEEDDNLKGYYKSVLKIHKLYDCPGYITLMELDGKEYLKIEFLRWQFDCQPRGAGEDMLGEDMLGEDMLGEDITYILGIWESPLLTDEIVSKIKASN</sequence>
<keyword evidence="2" id="KW-1185">Reference proteome</keyword>
<dbReference type="Proteomes" id="UP001501367">
    <property type="component" value="Unassembled WGS sequence"/>
</dbReference>
<accession>A0ABP7FA30</accession>
<name>A0ABP7FA30_9FLAO</name>
<protein>
    <submittedName>
        <fullName evidence="1">Uncharacterized protein</fullName>
    </submittedName>
</protein>
<proteinExistence type="predicted"/>
<dbReference type="EMBL" id="BAABDT010000002">
    <property type="protein sequence ID" value="GAA3731325.1"/>
    <property type="molecule type" value="Genomic_DNA"/>
</dbReference>
<organism evidence="1 2">
    <name type="scientific">Flavobacterium ginsengisoli</name>
    <dbReference type="NCBI Taxonomy" id="871694"/>
    <lineage>
        <taxon>Bacteria</taxon>
        <taxon>Pseudomonadati</taxon>
        <taxon>Bacteroidota</taxon>
        <taxon>Flavobacteriia</taxon>
        <taxon>Flavobacteriales</taxon>
        <taxon>Flavobacteriaceae</taxon>
        <taxon>Flavobacterium</taxon>
    </lineage>
</organism>
<comment type="caution">
    <text evidence="1">The sequence shown here is derived from an EMBL/GenBank/DDBJ whole genome shotgun (WGS) entry which is preliminary data.</text>
</comment>
<evidence type="ECO:0000313" key="2">
    <source>
        <dbReference type="Proteomes" id="UP001501367"/>
    </source>
</evidence>
<reference evidence="2" key="1">
    <citation type="journal article" date="2019" name="Int. J. Syst. Evol. Microbiol.">
        <title>The Global Catalogue of Microorganisms (GCM) 10K type strain sequencing project: providing services to taxonomists for standard genome sequencing and annotation.</title>
        <authorList>
            <consortium name="The Broad Institute Genomics Platform"/>
            <consortium name="The Broad Institute Genome Sequencing Center for Infectious Disease"/>
            <person name="Wu L."/>
            <person name="Ma J."/>
        </authorList>
    </citation>
    <scope>NUCLEOTIDE SEQUENCE [LARGE SCALE GENOMIC DNA]</scope>
    <source>
        <strain evidence="2">JCM 17336</strain>
    </source>
</reference>
<gene>
    <name evidence="1" type="ORF">GCM10022422_11890</name>
</gene>
<dbReference type="RefSeq" id="WP_278022160.1">
    <property type="nucleotide sequence ID" value="NZ_BAABDT010000002.1"/>
</dbReference>